<dbReference type="GO" id="GO:0008168">
    <property type="term" value="F:methyltransferase activity"/>
    <property type="evidence" value="ECO:0007669"/>
    <property type="project" value="UniProtKB-KW"/>
</dbReference>
<name>A0ABS6I6V0_9MICC</name>
<dbReference type="EMBL" id="JAHOPC010000003">
    <property type="protein sequence ID" value="MBU8866167.1"/>
    <property type="molecule type" value="Genomic_DNA"/>
</dbReference>
<sequence>MRSPRDSGGSVSGSLLSSSAGRPGGPKLHATRRHELGQSFQDGGEHYDRVRPGYPTDSVDWLLPLGAKSAADIGAGTGKFTALLVERGLQVAAVDPSTDMLEQLRKSYPGVEVLEGTAEATGLADSAFDVVSVAQAWHWCDPMKASKEIARILRPYGVLGLIWNQLDTSVPWVHRLSRIMHAGDVHKPGFRPVIGPEFTDLESHLTSWEDAVSPEDIMELTKSRSYYLRANEATRAKVMGNLEWYLFDHLGHTPGQLVGLPYLTTTWRARKIHGVPPR</sequence>
<accession>A0ABS6I6V0</accession>
<evidence type="ECO:0000313" key="6">
    <source>
        <dbReference type="EMBL" id="MBU8866167.1"/>
    </source>
</evidence>
<dbReference type="InterPro" id="IPR013216">
    <property type="entry name" value="Methyltransf_11"/>
</dbReference>
<keyword evidence="2 6" id="KW-0489">Methyltransferase</keyword>
<dbReference type="InterPro" id="IPR051052">
    <property type="entry name" value="Diverse_substrate_MTase"/>
</dbReference>
<organism evidence="6 7">
    <name type="scientific">Paenarthrobacter aromaticivorans</name>
    <dbReference type="NCBI Taxonomy" id="2849150"/>
    <lineage>
        <taxon>Bacteria</taxon>
        <taxon>Bacillati</taxon>
        <taxon>Actinomycetota</taxon>
        <taxon>Actinomycetes</taxon>
        <taxon>Micrococcales</taxon>
        <taxon>Micrococcaceae</taxon>
        <taxon>Paenarthrobacter</taxon>
    </lineage>
</organism>
<dbReference type="GO" id="GO:0032259">
    <property type="term" value="P:methylation"/>
    <property type="evidence" value="ECO:0007669"/>
    <property type="project" value="UniProtKB-KW"/>
</dbReference>
<dbReference type="PANTHER" id="PTHR44942:SF4">
    <property type="entry name" value="METHYLTRANSFERASE TYPE 11 DOMAIN-CONTAINING PROTEIN"/>
    <property type="match status" value="1"/>
</dbReference>
<gene>
    <name evidence="6" type="ORF">KSW38_07685</name>
</gene>
<evidence type="ECO:0000313" key="7">
    <source>
        <dbReference type="Proteomes" id="UP000824166"/>
    </source>
</evidence>
<comment type="similarity">
    <text evidence="1">Belongs to the methyltransferase superfamily.</text>
</comment>
<feature type="compositionally biased region" description="Low complexity" evidence="4">
    <location>
        <begin position="7"/>
        <end position="21"/>
    </location>
</feature>
<dbReference type="Proteomes" id="UP000824166">
    <property type="component" value="Unassembled WGS sequence"/>
</dbReference>
<evidence type="ECO:0000256" key="1">
    <source>
        <dbReference type="ARBA" id="ARBA00008361"/>
    </source>
</evidence>
<feature type="domain" description="Methyltransferase type 11" evidence="5">
    <location>
        <begin position="72"/>
        <end position="159"/>
    </location>
</feature>
<reference evidence="6 7" key="1">
    <citation type="submission" date="2021-06" db="EMBL/GenBank/DDBJ databases">
        <authorList>
            <person name="Jeong J.W."/>
        </authorList>
    </citation>
    <scope>NUCLEOTIDE SEQUENCE [LARGE SCALE GENOMIC DNA]</scope>
    <source>
        <strain evidence="6 7">MMS21-TAE1-1</strain>
    </source>
</reference>
<dbReference type="Pfam" id="PF08241">
    <property type="entry name" value="Methyltransf_11"/>
    <property type="match status" value="1"/>
</dbReference>
<proteinExistence type="inferred from homology"/>
<evidence type="ECO:0000256" key="2">
    <source>
        <dbReference type="ARBA" id="ARBA00022603"/>
    </source>
</evidence>
<dbReference type="CDD" id="cd02440">
    <property type="entry name" value="AdoMet_MTases"/>
    <property type="match status" value="1"/>
</dbReference>
<protein>
    <submittedName>
        <fullName evidence="6">Class I SAM-dependent methyltransferase</fullName>
    </submittedName>
</protein>
<feature type="region of interest" description="Disordered" evidence="4">
    <location>
        <begin position="1"/>
        <end position="31"/>
    </location>
</feature>
<evidence type="ECO:0000256" key="3">
    <source>
        <dbReference type="ARBA" id="ARBA00022679"/>
    </source>
</evidence>
<keyword evidence="3" id="KW-0808">Transferase</keyword>
<dbReference type="PANTHER" id="PTHR44942">
    <property type="entry name" value="METHYLTRANSF_11 DOMAIN-CONTAINING PROTEIN"/>
    <property type="match status" value="1"/>
</dbReference>
<evidence type="ECO:0000256" key="4">
    <source>
        <dbReference type="SAM" id="MobiDB-lite"/>
    </source>
</evidence>
<comment type="caution">
    <text evidence="6">The sequence shown here is derived from an EMBL/GenBank/DDBJ whole genome shotgun (WGS) entry which is preliminary data.</text>
</comment>
<keyword evidence="7" id="KW-1185">Reference proteome</keyword>
<evidence type="ECO:0000259" key="5">
    <source>
        <dbReference type="Pfam" id="PF08241"/>
    </source>
</evidence>